<organism evidence="2">
    <name type="scientific">uncultured Nocardioides sp</name>
    <dbReference type="NCBI Taxonomy" id="198441"/>
    <lineage>
        <taxon>Bacteria</taxon>
        <taxon>Bacillati</taxon>
        <taxon>Actinomycetota</taxon>
        <taxon>Actinomycetes</taxon>
        <taxon>Propionibacteriales</taxon>
        <taxon>Nocardioidaceae</taxon>
        <taxon>Nocardioides</taxon>
        <taxon>environmental samples</taxon>
    </lineage>
</organism>
<dbReference type="AlphaFoldDB" id="A0A6J4N2S2"/>
<gene>
    <name evidence="2" type="ORF">AVDCRST_MAG60-482</name>
</gene>
<feature type="transmembrane region" description="Helical" evidence="1">
    <location>
        <begin position="28"/>
        <end position="52"/>
    </location>
</feature>
<feature type="transmembrane region" description="Helical" evidence="1">
    <location>
        <begin position="58"/>
        <end position="76"/>
    </location>
</feature>
<keyword evidence="1" id="KW-1133">Transmembrane helix</keyword>
<name>A0A6J4N2S2_9ACTN</name>
<proteinExistence type="predicted"/>
<accession>A0A6J4N2S2</accession>
<sequence length="217" mass="23139">MTEDASGSVDAPGTLAVRVTMNPRLWRAAFGTTALLLAWSVLVIGWAVVLVVSAPDSVPMLAVAALLVGWSGWGLWRTVPHARRRHRVLSMGVPTLQLDDLGVRVRDVPLQLDPAALGWADCAAVVVSAAPKRPEWPVQPVRYVQFVPMSPDRIQTSAGRTTGDVRAAVLGVSDTQALVTWLELPGSEPGAQAVVEWLRTHQPGLKVVGAGHSVSDE</sequence>
<protein>
    <submittedName>
        <fullName evidence="2">Uncharacterized protein</fullName>
    </submittedName>
</protein>
<dbReference type="EMBL" id="CADCUN010000053">
    <property type="protein sequence ID" value="CAA9375713.1"/>
    <property type="molecule type" value="Genomic_DNA"/>
</dbReference>
<evidence type="ECO:0000313" key="2">
    <source>
        <dbReference type="EMBL" id="CAA9375713.1"/>
    </source>
</evidence>
<reference evidence="2" key="1">
    <citation type="submission" date="2020-02" db="EMBL/GenBank/DDBJ databases">
        <authorList>
            <person name="Meier V. D."/>
        </authorList>
    </citation>
    <scope>NUCLEOTIDE SEQUENCE</scope>
    <source>
        <strain evidence="2">AVDCRST_MAG60</strain>
    </source>
</reference>
<evidence type="ECO:0000256" key="1">
    <source>
        <dbReference type="SAM" id="Phobius"/>
    </source>
</evidence>
<keyword evidence="1" id="KW-0472">Membrane</keyword>
<keyword evidence="1" id="KW-0812">Transmembrane</keyword>